<keyword evidence="3 11" id="KW-0813">Transport</keyword>
<feature type="signal peptide" evidence="13">
    <location>
        <begin position="1"/>
        <end position="27"/>
    </location>
</feature>
<proteinExistence type="inferred from homology"/>
<evidence type="ECO:0000313" key="14">
    <source>
        <dbReference type="EMBL" id="SDZ96892.1"/>
    </source>
</evidence>
<keyword evidence="7 11" id="KW-1133">Transmembrane helix</keyword>
<feature type="chain" id="PRO_5011621901" description="ATP synthase subunit a" evidence="13">
    <location>
        <begin position="28"/>
        <end position="379"/>
    </location>
</feature>
<keyword evidence="4 11" id="KW-0138">CF(0)</keyword>
<sequence length="379" mass="41420">MASKSLKLLWALSFSVILTLFSMQGRAAEPAADSAAAPAVEAGAEPAHEAGKLDISHEIFSHIQDAHDWHLFSINENPVTIPLPVIIYSPTNGLSVFMSSKFEHGHEAYNGYQLNSEGKVEALDGSKIYDISLTKNVVAMFLAVILIFIIFLNVSKKYQKNGASKAPSGLQNAVEACVVFIRDEVAVPNLGKDYKRFMPLILTIFFFIWIANMLGLIPGGANLTGNIAVTCCLAIIAFVVMLFTSKKHFWGHLFNPPGMPTAVKFILVPIELISLIIKPIALMIRLFANMLAGHIVIACFVLLIFIFANLNVWIGGGFSVISVGLSVFSMLIELLVTAIQAYIFANLTAIFIGQMIEDHSHHAGEEGFDHTDTERELSL</sequence>
<dbReference type="PANTHER" id="PTHR11410:SF0">
    <property type="entry name" value="ATP SYNTHASE SUBUNIT A"/>
    <property type="match status" value="1"/>
</dbReference>
<feature type="transmembrane region" description="Helical" evidence="11">
    <location>
        <begin position="294"/>
        <end position="314"/>
    </location>
</feature>
<evidence type="ECO:0000313" key="15">
    <source>
        <dbReference type="Proteomes" id="UP000199041"/>
    </source>
</evidence>
<dbReference type="HAMAP" id="MF_01393">
    <property type="entry name" value="ATP_synth_a_bact"/>
    <property type="match status" value="1"/>
</dbReference>
<dbReference type="Gene3D" id="1.20.120.220">
    <property type="entry name" value="ATP synthase, F0 complex, subunit A"/>
    <property type="match status" value="1"/>
</dbReference>
<feature type="transmembrane region" description="Helical" evidence="11">
    <location>
        <begin position="137"/>
        <end position="155"/>
    </location>
</feature>
<keyword evidence="15" id="KW-1185">Reference proteome</keyword>
<dbReference type="GO" id="GO:0045259">
    <property type="term" value="C:proton-transporting ATP synthase complex"/>
    <property type="evidence" value="ECO:0007669"/>
    <property type="project" value="UniProtKB-KW"/>
</dbReference>
<dbReference type="RefSeq" id="WP_170831162.1">
    <property type="nucleotide sequence ID" value="NZ_FNQY01000005.1"/>
</dbReference>
<feature type="transmembrane region" description="Helical" evidence="11">
    <location>
        <begin position="321"/>
        <end position="345"/>
    </location>
</feature>
<keyword evidence="11" id="KW-1003">Cell membrane</keyword>
<comment type="subcellular location">
    <subcellularLocation>
        <location evidence="11 12">Cell membrane</location>
        <topology evidence="11 12">Multi-pass membrane protein</topology>
    </subcellularLocation>
    <subcellularLocation>
        <location evidence="1">Membrane</location>
        <topology evidence="1">Multi-pass membrane protein</topology>
    </subcellularLocation>
</comment>
<feature type="transmembrane region" description="Helical" evidence="11">
    <location>
        <begin position="223"/>
        <end position="244"/>
    </location>
</feature>
<dbReference type="SUPFAM" id="SSF81336">
    <property type="entry name" value="F1F0 ATP synthase subunit A"/>
    <property type="match status" value="1"/>
</dbReference>
<evidence type="ECO:0000256" key="3">
    <source>
        <dbReference type="ARBA" id="ARBA00022448"/>
    </source>
</evidence>
<comment type="similarity">
    <text evidence="2 11 12">Belongs to the ATPase A chain family.</text>
</comment>
<keyword evidence="5 11" id="KW-0812">Transmembrane</keyword>
<dbReference type="InterPro" id="IPR000568">
    <property type="entry name" value="ATP_synth_F0_asu"/>
</dbReference>
<dbReference type="AlphaFoldDB" id="A0A1H3XE57"/>
<dbReference type="InterPro" id="IPR045083">
    <property type="entry name" value="ATP_synth_F0_asu_bact/mt"/>
</dbReference>
<evidence type="ECO:0000256" key="8">
    <source>
        <dbReference type="ARBA" id="ARBA00023065"/>
    </source>
</evidence>
<evidence type="ECO:0000256" key="13">
    <source>
        <dbReference type="SAM" id="SignalP"/>
    </source>
</evidence>
<feature type="transmembrane region" description="Helical" evidence="11">
    <location>
        <begin position="265"/>
        <end position="288"/>
    </location>
</feature>
<dbReference type="GO" id="GO:0046933">
    <property type="term" value="F:proton-transporting ATP synthase activity, rotational mechanism"/>
    <property type="evidence" value="ECO:0007669"/>
    <property type="project" value="UniProtKB-UniRule"/>
</dbReference>
<evidence type="ECO:0000256" key="11">
    <source>
        <dbReference type="HAMAP-Rule" id="MF_01393"/>
    </source>
</evidence>
<keyword evidence="6 11" id="KW-0375">Hydrogen ion transport</keyword>
<dbReference type="PRINTS" id="PR00123">
    <property type="entry name" value="ATPASEA"/>
</dbReference>
<evidence type="ECO:0000256" key="1">
    <source>
        <dbReference type="ARBA" id="ARBA00004141"/>
    </source>
</evidence>
<dbReference type="PANTHER" id="PTHR11410">
    <property type="entry name" value="ATP SYNTHASE SUBUNIT A"/>
    <property type="match status" value="1"/>
</dbReference>
<evidence type="ECO:0000256" key="6">
    <source>
        <dbReference type="ARBA" id="ARBA00022781"/>
    </source>
</evidence>
<gene>
    <name evidence="11" type="primary">atpB</name>
    <name evidence="14" type="ORF">SAMN05192529_10579</name>
</gene>
<organism evidence="14 15">
    <name type="scientific">Arachidicoccus rhizosphaerae</name>
    <dbReference type="NCBI Taxonomy" id="551991"/>
    <lineage>
        <taxon>Bacteria</taxon>
        <taxon>Pseudomonadati</taxon>
        <taxon>Bacteroidota</taxon>
        <taxon>Chitinophagia</taxon>
        <taxon>Chitinophagales</taxon>
        <taxon>Chitinophagaceae</taxon>
        <taxon>Arachidicoccus</taxon>
    </lineage>
</organism>
<dbReference type="GO" id="GO:0005886">
    <property type="term" value="C:plasma membrane"/>
    <property type="evidence" value="ECO:0007669"/>
    <property type="project" value="UniProtKB-SubCell"/>
</dbReference>
<evidence type="ECO:0000256" key="7">
    <source>
        <dbReference type="ARBA" id="ARBA00022989"/>
    </source>
</evidence>
<dbReference type="CDD" id="cd00310">
    <property type="entry name" value="ATP-synt_Fo_a_6"/>
    <property type="match status" value="1"/>
</dbReference>
<evidence type="ECO:0000256" key="10">
    <source>
        <dbReference type="ARBA" id="ARBA00023310"/>
    </source>
</evidence>
<dbReference type="NCBIfam" id="TIGR01131">
    <property type="entry name" value="ATP_synt_6_or_A"/>
    <property type="match status" value="1"/>
</dbReference>
<keyword evidence="9 11" id="KW-0472">Membrane</keyword>
<evidence type="ECO:0000256" key="12">
    <source>
        <dbReference type="RuleBase" id="RU000483"/>
    </source>
</evidence>
<keyword evidence="8 11" id="KW-0406">Ion transport</keyword>
<accession>A0A1H3XE57</accession>
<dbReference type="EMBL" id="FNQY01000005">
    <property type="protein sequence ID" value="SDZ96892.1"/>
    <property type="molecule type" value="Genomic_DNA"/>
</dbReference>
<feature type="transmembrane region" description="Helical" evidence="11">
    <location>
        <begin position="197"/>
        <end position="217"/>
    </location>
</feature>
<keyword evidence="10 11" id="KW-0066">ATP synthesis</keyword>
<comment type="function">
    <text evidence="11 12">Key component of the proton channel; it plays a direct role in the translocation of protons across the membrane.</text>
</comment>
<protein>
    <recommendedName>
        <fullName evidence="11 12">ATP synthase subunit a</fullName>
    </recommendedName>
    <alternativeName>
        <fullName evidence="11">ATP synthase F0 sector subunit a</fullName>
    </alternativeName>
    <alternativeName>
        <fullName evidence="11">F-ATPase subunit 6</fullName>
    </alternativeName>
</protein>
<evidence type="ECO:0000256" key="2">
    <source>
        <dbReference type="ARBA" id="ARBA00006810"/>
    </source>
</evidence>
<dbReference type="InterPro" id="IPR035908">
    <property type="entry name" value="F0_ATP_A_sf"/>
</dbReference>
<dbReference type="Pfam" id="PF00119">
    <property type="entry name" value="ATP-synt_A"/>
    <property type="match status" value="1"/>
</dbReference>
<keyword evidence="13" id="KW-0732">Signal</keyword>
<evidence type="ECO:0000256" key="5">
    <source>
        <dbReference type="ARBA" id="ARBA00022692"/>
    </source>
</evidence>
<name>A0A1H3XE57_9BACT</name>
<evidence type="ECO:0000256" key="4">
    <source>
        <dbReference type="ARBA" id="ARBA00022547"/>
    </source>
</evidence>
<reference evidence="14 15" key="1">
    <citation type="submission" date="2016-10" db="EMBL/GenBank/DDBJ databases">
        <authorList>
            <person name="de Groot N.N."/>
        </authorList>
    </citation>
    <scope>NUCLEOTIDE SEQUENCE [LARGE SCALE GENOMIC DNA]</scope>
    <source>
        <strain evidence="14 15">Vu-144</strain>
    </source>
</reference>
<dbReference type="STRING" id="551991.SAMN05192529_10579"/>
<dbReference type="Proteomes" id="UP000199041">
    <property type="component" value="Unassembled WGS sequence"/>
</dbReference>
<evidence type="ECO:0000256" key="9">
    <source>
        <dbReference type="ARBA" id="ARBA00023136"/>
    </source>
</evidence>